<dbReference type="Gene3D" id="3.90.1150.10">
    <property type="entry name" value="Aspartate Aminotransferase, domain 1"/>
    <property type="match status" value="1"/>
</dbReference>
<keyword evidence="7" id="KW-0032">Aminotransferase</keyword>
<protein>
    <recommendedName>
        <fullName evidence="2">cysteine-S-conjugate beta-lyase</fullName>
        <ecNumber evidence="2">4.4.1.13</ecNumber>
    </recommendedName>
</protein>
<dbReference type="InterPro" id="IPR051798">
    <property type="entry name" value="Class-II_PLP-Dep_Aminotrans"/>
</dbReference>
<reference evidence="7 8" key="1">
    <citation type="submission" date="2018-12" db="EMBL/GenBank/DDBJ databases">
        <title>Complete genome sequence of Flaviflexus salsibiostraticola KCTC 33148.</title>
        <authorList>
            <person name="Bae J.-W."/>
        </authorList>
    </citation>
    <scope>NUCLEOTIDE SEQUENCE [LARGE SCALE GENOMIC DNA]</scope>
    <source>
        <strain evidence="7 8">KCTC 33148</strain>
    </source>
</reference>
<comment type="cofactor">
    <cofactor evidence="1">
        <name>pyridoxal 5'-phosphate</name>
        <dbReference type="ChEBI" id="CHEBI:597326"/>
    </cofactor>
</comment>
<gene>
    <name evidence="7" type="ORF">EJO69_04245</name>
</gene>
<evidence type="ECO:0000256" key="1">
    <source>
        <dbReference type="ARBA" id="ARBA00001933"/>
    </source>
</evidence>
<dbReference type="EC" id="4.4.1.13" evidence="2"/>
<keyword evidence="3" id="KW-0663">Pyridoxal phosphate</keyword>
<dbReference type="PANTHER" id="PTHR43525:SF2">
    <property type="entry name" value="CYSTATHIONINE BETA-LYASE-RELATED"/>
    <property type="match status" value="1"/>
</dbReference>
<name>A0A3Q8WUU0_9ACTO</name>
<dbReference type="InterPro" id="IPR015422">
    <property type="entry name" value="PyrdxlP-dep_Trfase_small"/>
</dbReference>
<organism evidence="7 8">
    <name type="scientific">Flaviflexus salsibiostraticola</name>
    <dbReference type="NCBI Taxonomy" id="1282737"/>
    <lineage>
        <taxon>Bacteria</taxon>
        <taxon>Bacillati</taxon>
        <taxon>Actinomycetota</taxon>
        <taxon>Actinomycetes</taxon>
        <taxon>Actinomycetales</taxon>
        <taxon>Actinomycetaceae</taxon>
        <taxon>Flaviflexus</taxon>
    </lineage>
</organism>
<dbReference type="GO" id="GO:0030170">
    <property type="term" value="F:pyridoxal phosphate binding"/>
    <property type="evidence" value="ECO:0007669"/>
    <property type="project" value="InterPro"/>
</dbReference>
<dbReference type="Gene3D" id="3.40.640.10">
    <property type="entry name" value="Type I PLP-dependent aspartate aminotransferase-like (Major domain)"/>
    <property type="match status" value="1"/>
</dbReference>
<dbReference type="CDD" id="cd00609">
    <property type="entry name" value="AAT_like"/>
    <property type="match status" value="1"/>
</dbReference>
<sequence length="379" mass="41065">MFDSITPETLRAAGSVKWTAFPDTIGMFVAEMDFGVPPVVSECLRARADSGAMGYLPTHVAEDLREATAEYMASSFGWAVEPSSVYLFPDVLAVLRETLRRLVPEGPIVVPTPAYMPFLTLPAEEGRDLIEVPSRVEGGRWVLDYDGIDRALSGGGLFVLCNPWNPVGRVLERDELTAIEEIVARNGATVFSDEIHAPHVFDGTHIPYASLSDRAARHTITATSTSKGWNTPGLKCAQMIVEGPFREAIAAPAGLVERQINTIGVEAATAVYRDSGDWLQAVKAELDQRRRRVTDVINTIPGLSTVTPEGTYIAWIDASDLADRVESPVRLFRDHGVSLTDGAQCGEGYENHLRLIFGTTGPILEEALARMAAAVAGLD</sequence>
<evidence type="ECO:0000256" key="2">
    <source>
        <dbReference type="ARBA" id="ARBA00012224"/>
    </source>
</evidence>
<evidence type="ECO:0000313" key="8">
    <source>
        <dbReference type="Proteomes" id="UP000270021"/>
    </source>
</evidence>
<dbReference type="Proteomes" id="UP000270021">
    <property type="component" value="Chromosome"/>
</dbReference>
<dbReference type="SUPFAM" id="SSF53383">
    <property type="entry name" value="PLP-dependent transferases"/>
    <property type="match status" value="1"/>
</dbReference>
<dbReference type="GO" id="GO:0047804">
    <property type="term" value="F:cysteine-S-conjugate beta-lyase activity"/>
    <property type="evidence" value="ECO:0007669"/>
    <property type="project" value="UniProtKB-EC"/>
</dbReference>
<dbReference type="InterPro" id="IPR015424">
    <property type="entry name" value="PyrdxlP-dep_Trfase"/>
</dbReference>
<dbReference type="InterPro" id="IPR004839">
    <property type="entry name" value="Aminotransferase_I/II_large"/>
</dbReference>
<keyword evidence="8" id="KW-1185">Reference proteome</keyword>
<accession>A0A3Q8WUU0</accession>
<evidence type="ECO:0000256" key="5">
    <source>
        <dbReference type="ARBA" id="ARBA00037974"/>
    </source>
</evidence>
<evidence type="ECO:0000259" key="6">
    <source>
        <dbReference type="Pfam" id="PF00155"/>
    </source>
</evidence>
<evidence type="ECO:0000256" key="4">
    <source>
        <dbReference type="ARBA" id="ARBA00023239"/>
    </source>
</evidence>
<keyword evidence="4" id="KW-0456">Lyase</keyword>
<dbReference type="RefSeq" id="WP_126039623.1">
    <property type="nucleotide sequence ID" value="NZ_CP034438.1"/>
</dbReference>
<proteinExistence type="inferred from homology"/>
<evidence type="ECO:0000256" key="3">
    <source>
        <dbReference type="ARBA" id="ARBA00022898"/>
    </source>
</evidence>
<dbReference type="PANTHER" id="PTHR43525">
    <property type="entry name" value="PROTEIN MALY"/>
    <property type="match status" value="1"/>
</dbReference>
<dbReference type="InterPro" id="IPR015421">
    <property type="entry name" value="PyrdxlP-dep_Trfase_major"/>
</dbReference>
<dbReference type="EMBL" id="CP034438">
    <property type="protein sequence ID" value="AZN29605.1"/>
    <property type="molecule type" value="Genomic_DNA"/>
</dbReference>
<dbReference type="Pfam" id="PF00155">
    <property type="entry name" value="Aminotran_1_2"/>
    <property type="match status" value="1"/>
</dbReference>
<feature type="domain" description="Aminotransferase class I/classII large" evidence="6">
    <location>
        <begin position="29"/>
        <end position="370"/>
    </location>
</feature>
<keyword evidence="7" id="KW-0808">Transferase</keyword>
<dbReference type="OrthoDB" id="3224382at2"/>
<dbReference type="GO" id="GO:0008483">
    <property type="term" value="F:transaminase activity"/>
    <property type="evidence" value="ECO:0007669"/>
    <property type="project" value="UniProtKB-KW"/>
</dbReference>
<comment type="similarity">
    <text evidence="5">Belongs to the class-II pyridoxal-phosphate-dependent aminotransferase family. MalY/PatB cystathionine beta-lyase subfamily.</text>
</comment>
<dbReference type="AlphaFoldDB" id="A0A3Q8WUU0"/>
<dbReference type="KEGG" id="fsl:EJO69_04245"/>
<evidence type="ECO:0000313" key="7">
    <source>
        <dbReference type="EMBL" id="AZN29605.1"/>
    </source>
</evidence>